<accession>A0A9N9S2W6</accession>
<feature type="signal peptide" evidence="2">
    <location>
        <begin position="1"/>
        <end position="18"/>
    </location>
</feature>
<feature type="region of interest" description="Disordered" evidence="1">
    <location>
        <begin position="970"/>
        <end position="992"/>
    </location>
</feature>
<evidence type="ECO:0000313" key="4">
    <source>
        <dbReference type="Proteomes" id="UP001153620"/>
    </source>
</evidence>
<feature type="region of interest" description="Disordered" evidence="1">
    <location>
        <begin position="586"/>
        <end position="610"/>
    </location>
</feature>
<feature type="region of interest" description="Disordered" evidence="1">
    <location>
        <begin position="1321"/>
        <end position="1412"/>
    </location>
</feature>
<gene>
    <name evidence="3" type="ORF">CHIRRI_LOCUS10708</name>
</gene>
<reference evidence="3" key="2">
    <citation type="submission" date="2022-10" db="EMBL/GenBank/DDBJ databases">
        <authorList>
            <consortium name="ENA_rothamsted_submissions"/>
            <consortium name="culmorum"/>
            <person name="King R."/>
        </authorList>
    </citation>
    <scope>NUCLEOTIDE SEQUENCE</scope>
</reference>
<feature type="compositionally biased region" description="Polar residues" evidence="1">
    <location>
        <begin position="1382"/>
        <end position="1397"/>
    </location>
</feature>
<feature type="compositionally biased region" description="Polar residues" evidence="1">
    <location>
        <begin position="640"/>
        <end position="659"/>
    </location>
</feature>
<evidence type="ECO:0000313" key="3">
    <source>
        <dbReference type="EMBL" id="CAG9807862.1"/>
    </source>
</evidence>
<reference evidence="3" key="1">
    <citation type="submission" date="2022-01" db="EMBL/GenBank/DDBJ databases">
        <authorList>
            <person name="King R."/>
        </authorList>
    </citation>
    <scope>NUCLEOTIDE SEQUENCE</scope>
</reference>
<dbReference type="EMBL" id="OU895879">
    <property type="protein sequence ID" value="CAG9807862.1"/>
    <property type="molecule type" value="Genomic_DNA"/>
</dbReference>
<proteinExistence type="predicted"/>
<name>A0A9N9S2W6_9DIPT</name>
<sequence>MLLLFIVCLMKLIEMYSANNNNHKMTRNKCLQNTKENHFNSGFKIHNNNNYKNNEMANENCFPMNYFQDIDQSCADELKEYLKNRKTVGINSYRGMTDNSTQRPATVKNTKLIKTGLLSQQQQQSGFLQKPPLLKQPLSSLNTNFILNNQNNNNTNFYYDQKHVHQKRQPSCDKLKDLTENALKNNVQIVLNNIQNDLLNQQQQQQNQQDYYQDQFQYLNIFGNHSPPTRSFNKPQVTKNQIKSKTKKMSTSPADCDNTNNNNMGPTSILGCSFASDFTHDNSDYQWFVDYGYRDSVQHQSILSSLSASYGMNELSYYDDLARNIDANLAEVDMENFRSEDIHSLLKLRHEGAESRNSTKILSKDQNELDNSICKSEILFSPVRESHISVDSLDMDGYPDDIILTCQANKNNYTIAFEGSCMYSDESYYDIPDNGKLKRNSVNLDNMLNNKKMNVESDMTQSDTGFTTWSQLKKSNDHIHIQRYPSGNNNNCNNNETTQNNFINNNNVNNNNITACTHYFDYNVRKSSSMPNLKAILQQKQQHQEQLQHTQHQQYQLNVSEVASSQSSMDTESKVKTMLQMYPAPIVSSESDSPAPNDHSNSNNEKVANPPSFNLVKLFIKQKSSSSDTCMDVSSGCWPSDSTNSSTEHPGNCSNSSLNRLRKKSMNDSGKFSALSRHEEDAEYQLDSLDAHINHRGEKKTNDFNREIFDSPTHRRNYRDCALNIKNQTKNPLLFNVLNNNGSNNGRVISQSQSEGSRTSENLTQIHKTEAIESKMTVPIDMITKSIQTSSILMPKPETTTKKLPQNCVTMVPPSFLSHLSKLGDQQHAPVYVIYPNYALPDLEFINSQTINLKKDIIMSPLVYQGQPKMARTLDLKQNKHISFRKRPQSLDIDKLQQNQYSHVQDWNSLLTLLPRDYKKLLKNVPEVNKITSMEASISSQKPLFCMTPPIRRTTTGLICDCQTLIQNQTLNSSSSGGSSQPPSSGYRGSSTMLTDSEMEELINGGSANEAMKNMFIYQYDNVPDIDQRPPSGRRGILRRINTTANTPTPRVLANQNGQKQKRYSMMDQQLTKIQITNPTPQEKRRSLQDVNFYHHNELEEYFNNIGINGIGGTKNFANRLPNYMKTRDDQRENGKDLNQLLTELELNKALSNKLNYGSNPTATDVDIQEIEARLKAESFLNAIPKSELRNYEDIAQILEWNQAESENNNPFEKTKLRNEVSKTLSSRKVSFNRPSPTPSPVRHVKNHLQAPDFDKKFTTPPNSPQMSQLVDKKSPVEKKQQRLEKEKQDKIQSNRFKRLQIQWELLSKEQQEPEILETKSNVTTPTGGSKCQSKIPRPVSYPNPKQNHELLIGGKNLRSPSKMAQPKKYTTTPTNVTSPTAMIQQTPRTPNKQLHTTPKKTLPVRTATRTR</sequence>
<feature type="compositionally biased region" description="Polar residues" evidence="1">
    <location>
        <begin position="588"/>
        <end position="606"/>
    </location>
</feature>
<evidence type="ECO:0000256" key="2">
    <source>
        <dbReference type="SAM" id="SignalP"/>
    </source>
</evidence>
<feature type="region of interest" description="Disordered" evidence="1">
    <location>
        <begin position="631"/>
        <end position="661"/>
    </location>
</feature>
<dbReference type="OrthoDB" id="9884296at2759"/>
<feature type="region of interest" description="Disordered" evidence="1">
    <location>
        <begin position="1224"/>
        <end position="1292"/>
    </location>
</feature>
<protein>
    <submittedName>
        <fullName evidence="3">Uncharacterized protein</fullName>
    </submittedName>
</protein>
<feature type="compositionally biased region" description="Polar residues" evidence="1">
    <location>
        <begin position="1321"/>
        <end position="1333"/>
    </location>
</feature>
<evidence type="ECO:0000256" key="1">
    <source>
        <dbReference type="SAM" id="MobiDB-lite"/>
    </source>
</evidence>
<feature type="compositionally biased region" description="Basic and acidic residues" evidence="1">
    <location>
        <begin position="1271"/>
        <end position="1292"/>
    </location>
</feature>
<organism evidence="3 4">
    <name type="scientific">Chironomus riparius</name>
    <dbReference type="NCBI Taxonomy" id="315576"/>
    <lineage>
        <taxon>Eukaryota</taxon>
        <taxon>Metazoa</taxon>
        <taxon>Ecdysozoa</taxon>
        <taxon>Arthropoda</taxon>
        <taxon>Hexapoda</taxon>
        <taxon>Insecta</taxon>
        <taxon>Pterygota</taxon>
        <taxon>Neoptera</taxon>
        <taxon>Endopterygota</taxon>
        <taxon>Diptera</taxon>
        <taxon>Nematocera</taxon>
        <taxon>Chironomoidea</taxon>
        <taxon>Chironomidae</taxon>
        <taxon>Chironominae</taxon>
        <taxon>Chironomus</taxon>
    </lineage>
</organism>
<feature type="compositionally biased region" description="Polar residues" evidence="1">
    <location>
        <begin position="1224"/>
        <end position="1235"/>
    </location>
</feature>
<feature type="compositionally biased region" description="Low complexity" evidence="1">
    <location>
        <begin position="973"/>
        <end position="991"/>
    </location>
</feature>
<feature type="compositionally biased region" description="Low complexity" evidence="1">
    <location>
        <begin position="1371"/>
        <end position="1381"/>
    </location>
</feature>
<keyword evidence="4" id="KW-1185">Reference proteome</keyword>
<keyword evidence="2" id="KW-0732">Signal</keyword>
<dbReference type="Proteomes" id="UP001153620">
    <property type="component" value="Chromosome 3"/>
</dbReference>
<feature type="chain" id="PRO_5040358967" evidence="2">
    <location>
        <begin position="19"/>
        <end position="1412"/>
    </location>
</feature>